<reference evidence="5" key="1">
    <citation type="submission" date="2021-07" db="EMBL/GenBank/DDBJ databases">
        <title>Draft genome of Mortierella alpina, strain LL118, isolated from an aspen leaf litter sample.</title>
        <authorList>
            <person name="Yang S."/>
            <person name="Vinatzer B.A."/>
        </authorList>
    </citation>
    <scope>NUCLEOTIDE SEQUENCE</scope>
    <source>
        <strain evidence="5">LL118</strain>
    </source>
</reference>
<feature type="region of interest" description="Disordered" evidence="2">
    <location>
        <begin position="587"/>
        <end position="663"/>
    </location>
</feature>
<dbReference type="PROSITE" id="PS00028">
    <property type="entry name" value="ZINC_FINGER_C2H2_1"/>
    <property type="match status" value="2"/>
</dbReference>
<dbReference type="Gene3D" id="4.10.240.10">
    <property type="entry name" value="Zn(2)-C6 fungal-type DNA-binding domain"/>
    <property type="match status" value="1"/>
</dbReference>
<feature type="domain" description="Zn(2)-C6 fungal-type" evidence="3">
    <location>
        <begin position="41"/>
        <end position="69"/>
    </location>
</feature>
<feature type="compositionally biased region" description="Polar residues" evidence="2">
    <location>
        <begin position="609"/>
        <end position="619"/>
    </location>
</feature>
<feature type="region of interest" description="Disordered" evidence="2">
    <location>
        <begin position="404"/>
        <end position="502"/>
    </location>
</feature>
<comment type="caution">
    <text evidence="5">The sequence shown here is derived from an EMBL/GenBank/DDBJ whole genome shotgun (WGS) entry which is preliminary data.</text>
</comment>
<sequence length="663" mass="71280">MASEPEAVLSVSASPLHAQTPAGATDSNRREASPTHHPTRCRVKKTKCDKAKPSCSNCQRGGPDLICVYDNDEPTDGVITATQVVSVLASALTKENGVKQTKGSMRKESAKSQTFEASAFSTAVSTAAVLERPGPGKETTRDHSNESSVDSRSKPHHSGNRPEPMQKSVLSTERRSPPSIDSVSGQPASKKTKTRTTASEANIPSPLRTYVSTDTDTQTRRSPPSPLSKGAGSKRKFGISQELNSTLKHDPDDARHDQDALDDKKGDTVVSELTVLDALDQGAESSAPGTASLKPRSSDPSSRSRKTPASNQNNPSKIMVDLSSKPAQAFTIDKNQKARKWGKSSNIFQTLGGEVTLPIWTSDQEMLLNEPRPVFVQRQIPLMTGRKDSNLARLAVLNQMDFEFDTPERGNTPDSEGSPAPATPPVKKKRMFKKNTAGEGAVTTTVSNGSTKGNGEPVITKYGNKGSKRSRADSGNSEENQDGTITTAASSARSTPAPTTVAAAPARGGILQRPRTFACSFEGCGKSFMDKFHLDRHEARHVTDEILCGIDGCTKAYNSISTVRRHQSIMHKNRKEEIDLANQKINSTHTHTRTAGHPLKSKTKPSAARVSTASQNISPVDTPGRVEHSETPTRTSSPLDLEEQRQSSQSEGSAEAAISLKYR</sequence>
<dbReference type="GO" id="GO:0000981">
    <property type="term" value="F:DNA-binding transcription factor activity, RNA polymerase II-specific"/>
    <property type="evidence" value="ECO:0007669"/>
    <property type="project" value="InterPro"/>
</dbReference>
<feature type="region of interest" description="Disordered" evidence="2">
    <location>
        <begin position="97"/>
        <end position="266"/>
    </location>
</feature>
<organism evidence="5 6">
    <name type="scientific">Mortierella alpina</name>
    <name type="common">Oleaginous fungus</name>
    <name type="synonym">Mortierella renispora</name>
    <dbReference type="NCBI Taxonomy" id="64518"/>
    <lineage>
        <taxon>Eukaryota</taxon>
        <taxon>Fungi</taxon>
        <taxon>Fungi incertae sedis</taxon>
        <taxon>Mucoromycota</taxon>
        <taxon>Mortierellomycotina</taxon>
        <taxon>Mortierellomycetes</taxon>
        <taxon>Mortierellales</taxon>
        <taxon>Mortierellaceae</taxon>
        <taxon>Mortierella</taxon>
    </lineage>
</organism>
<feature type="compositionally biased region" description="Basic and acidic residues" evidence="2">
    <location>
        <begin position="134"/>
        <end position="153"/>
    </location>
</feature>
<feature type="compositionally biased region" description="Polar residues" evidence="2">
    <location>
        <begin position="179"/>
        <end position="189"/>
    </location>
</feature>
<gene>
    <name evidence="5" type="ORF">KVV02_007729</name>
</gene>
<evidence type="ECO:0000256" key="2">
    <source>
        <dbReference type="SAM" id="MobiDB-lite"/>
    </source>
</evidence>
<dbReference type="AlphaFoldDB" id="A0A9P7ZZE5"/>
<dbReference type="InterPro" id="IPR036236">
    <property type="entry name" value="Znf_C2H2_sf"/>
</dbReference>
<dbReference type="SMART" id="SM00355">
    <property type="entry name" value="ZnF_C2H2"/>
    <property type="match status" value="2"/>
</dbReference>
<feature type="compositionally biased region" description="Low complexity" evidence="2">
    <location>
        <begin position="484"/>
        <end position="502"/>
    </location>
</feature>
<evidence type="ECO:0000313" key="5">
    <source>
        <dbReference type="EMBL" id="KAG9321154.1"/>
    </source>
</evidence>
<accession>A0A9P7ZZE5</accession>
<feature type="compositionally biased region" description="Low complexity" evidence="2">
    <location>
        <begin position="646"/>
        <end position="657"/>
    </location>
</feature>
<feature type="domain" description="C2H2-type" evidence="4">
    <location>
        <begin position="546"/>
        <end position="576"/>
    </location>
</feature>
<dbReference type="Pfam" id="PF00172">
    <property type="entry name" value="Zn_clus"/>
    <property type="match status" value="1"/>
</dbReference>
<keyword evidence="1" id="KW-0479">Metal-binding</keyword>
<feature type="compositionally biased region" description="Basic residues" evidence="2">
    <location>
        <begin position="590"/>
        <end position="603"/>
    </location>
</feature>
<dbReference type="GO" id="GO:0008270">
    <property type="term" value="F:zinc ion binding"/>
    <property type="evidence" value="ECO:0007669"/>
    <property type="project" value="UniProtKB-KW"/>
</dbReference>
<dbReference type="SUPFAM" id="SSF57701">
    <property type="entry name" value="Zn2/Cys6 DNA-binding domain"/>
    <property type="match status" value="1"/>
</dbReference>
<feature type="compositionally biased region" description="Polar residues" evidence="2">
    <location>
        <begin position="442"/>
        <end position="453"/>
    </location>
</feature>
<dbReference type="Proteomes" id="UP000717515">
    <property type="component" value="Unassembled WGS sequence"/>
</dbReference>
<evidence type="ECO:0000259" key="3">
    <source>
        <dbReference type="PROSITE" id="PS50048"/>
    </source>
</evidence>
<dbReference type="InterPro" id="IPR036864">
    <property type="entry name" value="Zn2-C6_fun-type_DNA-bd_sf"/>
</dbReference>
<dbReference type="EMBL" id="JAIFTL010000225">
    <property type="protein sequence ID" value="KAG9321154.1"/>
    <property type="molecule type" value="Genomic_DNA"/>
</dbReference>
<protein>
    <submittedName>
        <fullName evidence="5">Uncharacterized protein</fullName>
    </submittedName>
</protein>
<keyword evidence="1" id="KW-0862">Zinc</keyword>
<feature type="compositionally biased region" description="Polar residues" evidence="2">
    <location>
        <begin position="210"/>
        <end position="222"/>
    </location>
</feature>
<evidence type="ECO:0000313" key="6">
    <source>
        <dbReference type="Proteomes" id="UP000717515"/>
    </source>
</evidence>
<feature type="compositionally biased region" description="Polar residues" evidence="2">
    <location>
        <begin position="307"/>
        <end position="316"/>
    </location>
</feature>
<feature type="region of interest" description="Disordered" evidence="2">
    <location>
        <begin position="279"/>
        <end position="319"/>
    </location>
</feature>
<dbReference type="InterPro" id="IPR013087">
    <property type="entry name" value="Znf_C2H2_type"/>
</dbReference>
<evidence type="ECO:0000259" key="4">
    <source>
        <dbReference type="PROSITE" id="PS50157"/>
    </source>
</evidence>
<feature type="region of interest" description="Disordered" evidence="2">
    <location>
        <begin position="1"/>
        <end position="42"/>
    </location>
</feature>
<evidence type="ECO:0000256" key="1">
    <source>
        <dbReference type="PROSITE-ProRule" id="PRU00042"/>
    </source>
</evidence>
<dbReference type="Gene3D" id="3.30.160.60">
    <property type="entry name" value="Classic Zinc Finger"/>
    <property type="match status" value="1"/>
</dbReference>
<proteinExistence type="predicted"/>
<feature type="compositionally biased region" description="Low complexity" evidence="2">
    <location>
        <begin position="114"/>
        <end position="129"/>
    </location>
</feature>
<dbReference type="PROSITE" id="PS50048">
    <property type="entry name" value="ZN2_CY6_FUNGAL_2"/>
    <property type="match status" value="1"/>
</dbReference>
<dbReference type="SUPFAM" id="SSF57667">
    <property type="entry name" value="beta-beta-alpha zinc fingers"/>
    <property type="match status" value="1"/>
</dbReference>
<name>A0A9P7ZZE5_MORAP</name>
<feature type="compositionally biased region" description="Basic and acidic residues" evidence="2">
    <location>
        <begin position="247"/>
        <end position="266"/>
    </location>
</feature>
<dbReference type="CDD" id="cd00067">
    <property type="entry name" value="GAL4"/>
    <property type="match status" value="1"/>
</dbReference>
<dbReference type="PROSITE" id="PS50157">
    <property type="entry name" value="ZINC_FINGER_C2H2_2"/>
    <property type="match status" value="2"/>
</dbReference>
<feature type="domain" description="C2H2-type" evidence="4">
    <location>
        <begin position="517"/>
        <end position="546"/>
    </location>
</feature>
<dbReference type="InterPro" id="IPR001138">
    <property type="entry name" value="Zn2Cys6_DnaBD"/>
</dbReference>
<keyword evidence="1" id="KW-0863">Zinc-finger</keyword>